<dbReference type="AlphaFoldDB" id="A0AAW1CZI7"/>
<organism evidence="1 2">
    <name type="scientific">Rhynocoris fuscipes</name>
    <dbReference type="NCBI Taxonomy" id="488301"/>
    <lineage>
        <taxon>Eukaryota</taxon>
        <taxon>Metazoa</taxon>
        <taxon>Ecdysozoa</taxon>
        <taxon>Arthropoda</taxon>
        <taxon>Hexapoda</taxon>
        <taxon>Insecta</taxon>
        <taxon>Pterygota</taxon>
        <taxon>Neoptera</taxon>
        <taxon>Paraneoptera</taxon>
        <taxon>Hemiptera</taxon>
        <taxon>Heteroptera</taxon>
        <taxon>Panheteroptera</taxon>
        <taxon>Cimicomorpha</taxon>
        <taxon>Reduviidae</taxon>
        <taxon>Harpactorinae</taxon>
        <taxon>Harpactorini</taxon>
        <taxon>Rhynocoris</taxon>
    </lineage>
</organism>
<accession>A0AAW1CZI7</accession>
<comment type="caution">
    <text evidence="1">The sequence shown here is derived from an EMBL/GenBank/DDBJ whole genome shotgun (WGS) entry which is preliminary data.</text>
</comment>
<gene>
    <name evidence="1" type="ORF">O3M35_010593</name>
</gene>
<reference evidence="1 2" key="1">
    <citation type="submission" date="2022-12" db="EMBL/GenBank/DDBJ databases">
        <title>Chromosome-level genome assembly of true bugs.</title>
        <authorList>
            <person name="Ma L."/>
            <person name="Li H."/>
        </authorList>
    </citation>
    <scope>NUCLEOTIDE SEQUENCE [LARGE SCALE GENOMIC DNA]</scope>
    <source>
        <strain evidence="1">Lab_2022b</strain>
    </source>
</reference>
<sequence length="55" mass="6189">MVNRGLGLDQCDTSKDEYFCVFCCKESGCNRDILTSSPHPLIIFTALSIAHLIRR</sequence>
<evidence type="ECO:0000313" key="2">
    <source>
        <dbReference type="Proteomes" id="UP001461498"/>
    </source>
</evidence>
<dbReference type="Proteomes" id="UP001461498">
    <property type="component" value="Unassembled WGS sequence"/>
</dbReference>
<protein>
    <submittedName>
        <fullName evidence="1">Uncharacterized protein</fullName>
    </submittedName>
</protein>
<dbReference type="EMBL" id="JAPXFL010000007">
    <property type="protein sequence ID" value="KAK9504208.1"/>
    <property type="molecule type" value="Genomic_DNA"/>
</dbReference>
<proteinExistence type="predicted"/>
<evidence type="ECO:0000313" key="1">
    <source>
        <dbReference type="EMBL" id="KAK9504208.1"/>
    </source>
</evidence>
<keyword evidence="2" id="KW-1185">Reference proteome</keyword>
<name>A0AAW1CZI7_9HEMI</name>